<keyword evidence="4" id="KW-0418">Kinase</keyword>
<evidence type="ECO:0000256" key="3">
    <source>
        <dbReference type="ARBA" id="ARBA00022741"/>
    </source>
</evidence>
<dbReference type="PANTHER" id="PTHR24056:SF462">
    <property type="entry name" value="CYCLIN-DEPENDENT KINASE 3"/>
    <property type="match status" value="1"/>
</dbReference>
<dbReference type="Pfam" id="PF00069">
    <property type="entry name" value="Pkinase"/>
    <property type="match status" value="1"/>
</dbReference>
<dbReference type="SUPFAM" id="SSF56112">
    <property type="entry name" value="Protein kinase-like (PK-like)"/>
    <property type="match status" value="1"/>
</dbReference>
<protein>
    <submittedName>
        <fullName evidence="7">RCG32946</fullName>
    </submittedName>
</protein>
<evidence type="ECO:0000256" key="2">
    <source>
        <dbReference type="ARBA" id="ARBA00022679"/>
    </source>
</evidence>
<dbReference type="InterPro" id="IPR011009">
    <property type="entry name" value="Kinase-like_dom_sf"/>
</dbReference>
<keyword evidence="1" id="KW-0723">Serine/threonine-protein kinase</keyword>
<dbReference type="GO" id="GO:0004674">
    <property type="term" value="F:protein serine/threonine kinase activity"/>
    <property type="evidence" value="ECO:0007669"/>
    <property type="project" value="UniProtKB-KW"/>
</dbReference>
<dbReference type="InterPro" id="IPR050108">
    <property type="entry name" value="CDK"/>
</dbReference>
<dbReference type="Proteomes" id="UP000234681">
    <property type="component" value="Chromosome 10"/>
</dbReference>
<keyword evidence="3" id="KW-0547">Nucleotide-binding</keyword>
<dbReference type="Gene3D" id="1.10.510.10">
    <property type="entry name" value="Transferase(Phosphotransferase) domain 1"/>
    <property type="match status" value="1"/>
</dbReference>
<keyword evidence="5" id="KW-0067">ATP-binding</keyword>
<evidence type="ECO:0000313" key="7">
    <source>
        <dbReference type="EMBL" id="EDM06656.1"/>
    </source>
</evidence>
<dbReference type="EMBL" id="CH473948">
    <property type="protein sequence ID" value="EDM06656.1"/>
    <property type="molecule type" value="Genomic_DNA"/>
</dbReference>
<evidence type="ECO:0000313" key="8">
    <source>
        <dbReference type="Proteomes" id="UP000234681"/>
    </source>
</evidence>
<sequence>MWPSERSCLSVFEFLTQDLKKHRDSTPTSQPPPHIVKSYLSLLLQGVSFCHSHQVIHRDPKSQNLL</sequence>
<organism evidence="7 8">
    <name type="scientific">Rattus norvegicus</name>
    <name type="common">Rat</name>
    <dbReference type="NCBI Taxonomy" id="10116"/>
    <lineage>
        <taxon>Eukaryota</taxon>
        <taxon>Metazoa</taxon>
        <taxon>Chordata</taxon>
        <taxon>Craniata</taxon>
        <taxon>Vertebrata</taxon>
        <taxon>Euteleostomi</taxon>
        <taxon>Mammalia</taxon>
        <taxon>Eutheria</taxon>
        <taxon>Euarchontoglires</taxon>
        <taxon>Glires</taxon>
        <taxon>Rodentia</taxon>
        <taxon>Myomorpha</taxon>
        <taxon>Muroidea</taxon>
        <taxon>Muridae</taxon>
        <taxon>Murinae</taxon>
        <taxon>Rattus</taxon>
    </lineage>
</organism>
<keyword evidence="2" id="KW-0808">Transferase</keyword>
<evidence type="ECO:0000259" key="6">
    <source>
        <dbReference type="PROSITE" id="PS50011"/>
    </source>
</evidence>
<accession>A6HKV1</accession>
<gene>
    <name evidence="7" type="ORF">rCG_32946</name>
</gene>
<evidence type="ECO:0000256" key="5">
    <source>
        <dbReference type="ARBA" id="ARBA00022840"/>
    </source>
</evidence>
<dbReference type="AlphaFoldDB" id="A6HKV1"/>
<dbReference type="PANTHER" id="PTHR24056">
    <property type="entry name" value="CELL DIVISION PROTEIN KINASE"/>
    <property type="match status" value="1"/>
</dbReference>
<feature type="domain" description="Protein kinase" evidence="6">
    <location>
        <begin position="1"/>
        <end position="66"/>
    </location>
</feature>
<proteinExistence type="predicted"/>
<name>A6HKV1_RAT</name>
<dbReference type="PROSITE" id="PS50011">
    <property type="entry name" value="PROTEIN_KINASE_DOM"/>
    <property type="match status" value="1"/>
</dbReference>
<reference evidence="7 8" key="1">
    <citation type="submission" date="2005-07" db="EMBL/GenBank/DDBJ databases">
        <authorList>
            <person name="Mural R.J."/>
            <person name="Li P.W."/>
            <person name="Adams M.D."/>
            <person name="Amanatides P.G."/>
            <person name="Baden-Tillson H."/>
            <person name="Barnstead M."/>
            <person name="Chin S.H."/>
            <person name="Dew I."/>
            <person name="Evans C.A."/>
            <person name="Ferriera S."/>
            <person name="Flanigan M."/>
            <person name="Fosler C."/>
            <person name="Glodek A."/>
            <person name="Gu Z."/>
            <person name="Holt R.A."/>
            <person name="Jennings D."/>
            <person name="Kraft C.L."/>
            <person name="Lu F."/>
            <person name="Nguyen T."/>
            <person name="Nusskern D.R."/>
            <person name="Pfannkoch C.M."/>
            <person name="Sitter C."/>
            <person name="Sutton G.G."/>
            <person name="Venter J.C."/>
            <person name="Wang Z."/>
            <person name="Woodage T."/>
            <person name="Zheng X.H."/>
            <person name="Zhong F."/>
        </authorList>
    </citation>
    <scope>NUCLEOTIDE SEQUENCE [LARGE SCALE GENOMIC DNA]</scope>
    <source>
        <strain>BN</strain>
        <strain evidence="8">Sprague-Dawley</strain>
    </source>
</reference>
<dbReference type="InterPro" id="IPR000719">
    <property type="entry name" value="Prot_kinase_dom"/>
</dbReference>
<evidence type="ECO:0000256" key="4">
    <source>
        <dbReference type="ARBA" id="ARBA00022777"/>
    </source>
</evidence>
<evidence type="ECO:0000256" key="1">
    <source>
        <dbReference type="ARBA" id="ARBA00022527"/>
    </source>
</evidence>
<dbReference type="GO" id="GO:0005524">
    <property type="term" value="F:ATP binding"/>
    <property type="evidence" value="ECO:0007669"/>
    <property type="project" value="UniProtKB-KW"/>
</dbReference>